<dbReference type="Proteomes" id="UP000054342">
    <property type="component" value="Unassembled WGS sequence"/>
</dbReference>
<evidence type="ECO:0000259" key="8">
    <source>
        <dbReference type="PROSITE" id="PS50048"/>
    </source>
</evidence>
<dbReference type="PROSITE" id="PS50048">
    <property type="entry name" value="ZN2_CY6_FUNGAL_2"/>
    <property type="match status" value="1"/>
</dbReference>
<dbReference type="AlphaFoldDB" id="A0A0D2E5Y7"/>
<feature type="region of interest" description="Disordered" evidence="7">
    <location>
        <begin position="99"/>
        <end position="122"/>
    </location>
</feature>
<dbReference type="GO" id="GO:0000981">
    <property type="term" value="F:DNA-binding transcription factor activity, RNA polymerase II-specific"/>
    <property type="evidence" value="ECO:0007669"/>
    <property type="project" value="InterPro"/>
</dbReference>
<feature type="domain" description="Zn(2)-C6 fungal-type" evidence="8">
    <location>
        <begin position="33"/>
        <end position="62"/>
    </location>
</feature>
<evidence type="ECO:0000313" key="9">
    <source>
        <dbReference type="EMBL" id="KIW50145.1"/>
    </source>
</evidence>
<dbReference type="InterPro" id="IPR052478">
    <property type="entry name" value="Metabolite_Synth_Reg"/>
</dbReference>
<dbReference type="GO" id="GO:0006351">
    <property type="term" value="P:DNA-templated transcription"/>
    <property type="evidence" value="ECO:0007669"/>
    <property type="project" value="InterPro"/>
</dbReference>
<evidence type="ECO:0000256" key="3">
    <source>
        <dbReference type="ARBA" id="ARBA00023015"/>
    </source>
</evidence>
<dbReference type="GO" id="GO:0009410">
    <property type="term" value="P:response to xenobiotic stimulus"/>
    <property type="evidence" value="ECO:0007669"/>
    <property type="project" value="TreeGrafter"/>
</dbReference>
<dbReference type="InterPro" id="IPR001138">
    <property type="entry name" value="Zn2Cys6_DnaBD"/>
</dbReference>
<evidence type="ECO:0000256" key="1">
    <source>
        <dbReference type="ARBA" id="ARBA00022723"/>
    </source>
</evidence>
<evidence type="ECO:0000256" key="2">
    <source>
        <dbReference type="ARBA" id="ARBA00022833"/>
    </source>
</evidence>
<evidence type="ECO:0000313" key="10">
    <source>
        <dbReference type="Proteomes" id="UP000054342"/>
    </source>
</evidence>
<dbReference type="InterPro" id="IPR007219">
    <property type="entry name" value="XnlR_reg_dom"/>
</dbReference>
<sequence>MAPPSQSPPSRLRAGHLERAEGGIKRRVRTRQACESCRRRRRKCNGRLPCAQCIGYSYPCQYLSGAPGNVEEQTSRLESDNSKTTDLNQLHVGTHEVAEASGSVRLSQQSNNDGPEKGPENHEIRSAKFRPTVDTVKGRYSNAHSSILLPRRLGRTMNLSKHIRFHSYGWNVNTRLEPTAFIAPAVCRLLTFQDLSFYSHIFFELVDPIYHFIDQQKFLDQCAQYWTAKKDLLQDIEAVVCGVVALGSFFADKPSPVESSLVEHAKQVLDIGCAYAPGRVSLTQIAGWALRTLYLRLTTRPHLSWYSSCSTMHVAEAIGLHVNLEDVEIITGDSTEFIPELTSSRSDLFECAVFINMIISAEYGRSRVILQGGTEPKFESTSKLAKLTAIMVRIESSLTQEARMNILSTLQDLPGEPMIFILLKTDVTIHLFRRHLHLYQDTLGLPESTILLSIIKTGLSAIRSLVPQRQAWWNVSCQHRSSR</sequence>
<evidence type="ECO:0000256" key="7">
    <source>
        <dbReference type="SAM" id="MobiDB-lite"/>
    </source>
</evidence>
<proteinExistence type="predicted"/>
<keyword evidence="2" id="KW-0862">Zinc</keyword>
<organism evidence="9 10">
    <name type="scientific">Exophiala xenobiotica</name>
    <dbReference type="NCBI Taxonomy" id="348802"/>
    <lineage>
        <taxon>Eukaryota</taxon>
        <taxon>Fungi</taxon>
        <taxon>Dikarya</taxon>
        <taxon>Ascomycota</taxon>
        <taxon>Pezizomycotina</taxon>
        <taxon>Eurotiomycetes</taxon>
        <taxon>Chaetothyriomycetidae</taxon>
        <taxon>Chaetothyriales</taxon>
        <taxon>Herpotrichiellaceae</taxon>
        <taxon>Exophiala</taxon>
    </lineage>
</organism>
<dbReference type="CDD" id="cd00067">
    <property type="entry name" value="GAL4"/>
    <property type="match status" value="1"/>
</dbReference>
<dbReference type="HOGENOM" id="CLU_019691_0_0_1"/>
<keyword evidence="1" id="KW-0479">Metal-binding</keyword>
<evidence type="ECO:0000256" key="4">
    <source>
        <dbReference type="ARBA" id="ARBA00023125"/>
    </source>
</evidence>
<feature type="compositionally biased region" description="Polar residues" evidence="7">
    <location>
        <begin position="104"/>
        <end position="113"/>
    </location>
</feature>
<dbReference type="Pfam" id="PF00172">
    <property type="entry name" value="Zn_clus"/>
    <property type="match status" value="1"/>
</dbReference>
<dbReference type="SUPFAM" id="SSF57701">
    <property type="entry name" value="Zn2/Cys6 DNA-binding domain"/>
    <property type="match status" value="1"/>
</dbReference>
<name>A0A0D2E5Y7_9EURO</name>
<keyword evidence="10" id="KW-1185">Reference proteome</keyword>
<reference evidence="9 10" key="1">
    <citation type="submission" date="2015-01" db="EMBL/GenBank/DDBJ databases">
        <title>The Genome Sequence of Exophiala xenobiotica CBS118157.</title>
        <authorList>
            <consortium name="The Broad Institute Genomics Platform"/>
            <person name="Cuomo C."/>
            <person name="de Hoog S."/>
            <person name="Gorbushina A."/>
            <person name="Stielow B."/>
            <person name="Teixiera M."/>
            <person name="Abouelleil A."/>
            <person name="Chapman S.B."/>
            <person name="Priest M."/>
            <person name="Young S.K."/>
            <person name="Wortman J."/>
            <person name="Nusbaum C."/>
            <person name="Birren B."/>
        </authorList>
    </citation>
    <scope>NUCLEOTIDE SEQUENCE [LARGE SCALE GENOMIC DNA]</scope>
    <source>
        <strain evidence="9 10">CBS 118157</strain>
    </source>
</reference>
<dbReference type="PROSITE" id="PS00463">
    <property type="entry name" value="ZN2_CY6_FUNGAL_1"/>
    <property type="match status" value="1"/>
</dbReference>
<dbReference type="EMBL" id="KN847323">
    <property type="protein sequence ID" value="KIW50145.1"/>
    <property type="molecule type" value="Genomic_DNA"/>
</dbReference>
<keyword evidence="4" id="KW-0238">DNA-binding</keyword>
<accession>A0A0D2E5Y7</accession>
<dbReference type="Gene3D" id="4.10.240.10">
    <property type="entry name" value="Zn(2)-C6 fungal-type DNA-binding domain"/>
    <property type="match status" value="1"/>
</dbReference>
<dbReference type="SMART" id="SM00066">
    <property type="entry name" value="GAL4"/>
    <property type="match status" value="1"/>
</dbReference>
<evidence type="ECO:0000256" key="5">
    <source>
        <dbReference type="ARBA" id="ARBA00023163"/>
    </source>
</evidence>
<dbReference type="InterPro" id="IPR036864">
    <property type="entry name" value="Zn2-C6_fun-type_DNA-bd_sf"/>
</dbReference>
<dbReference type="OrthoDB" id="4064873at2759"/>
<dbReference type="GO" id="GO:0003677">
    <property type="term" value="F:DNA binding"/>
    <property type="evidence" value="ECO:0007669"/>
    <property type="project" value="UniProtKB-KW"/>
</dbReference>
<dbReference type="Pfam" id="PF04082">
    <property type="entry name" value="Fungal_trans"/>
    <property type="match status" value="1"/>
</dbReference>
<protein>
    <recommendedName>
        <fullName evidence="8">Zn(2)-C6 fungal-type domain-containing protein</fullName>
    </recommendedName>
</protein>
<keyword evidence="5" id="KW-0804">Transcription</keyword>
<dbReference type="GeneID" id="25333669"/>
<gene>
    <name evidence="9" type="ORF">PV05_11761</name>
</gene>
<dbReference type="PANTHER" id="PTHR31779:SF6">
    <property type="entry name" value="SNOAL-LIKE DOMAIN-CONTAINING PROTEIN"/>
    <property type="match status" value="1"/>
</dbReference>
<dbReference type="PANTHER" id="PTHR31779">
    <property type="entry name" value="2-NITROPROPANE DIOXYGENASE FAMILY, PUTATIVE (AFU_ORTHOLOGUE AFUA_2G17430)-RELATED"/>
    <property type="match status" value="1"/>
</dbReference>
<keyword evidence="3" id="KW-0805">Transcription regulation</keyword>
<dbReference type="RefSeq" id="XP_013310729.1">
    <property type="nucleotide sequence ID" value="XM_013455275.1"/>
</dbReference>
<evidence type="ECO:0000256" key="6">
    <source>
        <dbReference type="ARBA" id="ARBA00023242"/>
    </source>
</evidence>
<keyword evidence="6" id="KW-0539">Nucleus</keyword>
<dbReference type="CDD" id="cd12148">
    <property type="entry name" value="fungal_TF_MHR"/>
    <property type="match status" value="1"/>
</dbReference>
<dbReference type="GO" id="GO:0008270">
    <property type="term" value="F:zinc ion binding"/>
    <property type="evidence" value="ECO:0007669"/>
    <property type="project" value="InterPro"/>
</dbReference>